<feature type="region of interest" description="Disordered" evidence="1">
    <location>
        <begin position="204"/>
        <end position="228"/>
    </location>
</feature>
<evidence type="ECO:0000256" key="1">
    <source>
        <dbReference type="SAM" id="MobiDB-lite"/>
    </source>
</evidence>
<dbReference type="Proteomes" id="UP000046176">
    <property type="component" value="Unassembled WGS sequence"/>
</dbReference>
<accession>A0A0T7FA68</accession>
<dbReference type="InterPro" id="IPR016181">
    <property type="entry name" value="Acyl_CoA_acyltransferase"/>
</dbReference>
<sequence>MPSDDSFLMFETLFRKHGDFPEILNFSVQLRRYPHDSDIGGPVLAELKGFIVQPGYIPEPDDGWYFDVFDMRSQHAMNAYHVLADEHALLKKALDTPDLDYLGAVAHLERAWVSPSLRGRKIALRLMREAHQALGRYGLLVVLKAHPDGDKVSKAECLKLAAYYQSDTQLGLRAVSKRKYPGWLVAIWDESIVNDDDQLFLHDDEELPDAADEAGEEESALGNTTGST</sequence>
<evidence type="ECO:0000259" key="2">
    <source>
        <dbReference type="PROSITE" id="PS51186"/>
    </source>
</evidence>
<dbReference type="EMBL" id="CCRH01000002">
    <property type="protein sequence ID" value="CDZ31896.1"/>
    <property type="molecule type" value="Genomic_DNA"/>
</dbReference>
<reference evidence="3 4" key="1">
    <citation type="submission" date="2014-08" db="EMBL/GenBank/DDBJ databases">
        <authorList>
            <person name="Chen Y.-H."/>
        </authorList>
    </citation>
    <scope>NUCLEOTIDE SEQUENCE [LARGE SCALE GENOMIC DNA]</scope>
</reference>
<dbReference type="RefSeq" id="WP_172745450.1">
    <property type="nucleotide sequence ID" value="NZ_CCRH01000002.1"/>
</dbReference>
<dbReference type="InterPro" id="IPR000182">
    <property type="entry name" value="GNAT_dom"/>
</dbReference>
<dbReference type="AlphaFoldDB" id="A0A0T7FA68"/>
<evidence type="ECO:0000313" key="4">
    <source>
        <dbReference type="Proteomes" id="UP000046176"/>
    </source>
</evidence>
<protein>
    <submittedName>
        <fullName evidence="3">Acetyltransferase, GNAT family</fullName>
    </submittedName>
</protein>
<gene>
    <name evidence="3" type="ORF">NGAL_HAMBI1145_06640</name>
</gene>
<organism evidence="3 4">
    <name type="scientific">Neorhizobium galegae bv. officinalis</name>
    <dbReference type="NCBI Taxonomy" id="323656"/>
    <lineage>
        <taxon>Bacteria</taxon>
        <taxon>Pseudomonadati</taxon>
        <taxon>Pseudomonadota</taxon>
        <taxon>Alphaproteobacteria</taxon>
        <taxon>Hyphomicrobiales</taxon>
        <taxon>Rhizobiaceae</taxon>
        <taxon>Rhizobium/Agrobacterium group</taxon>
        <taxon>Neorhizobium</taxon>
    </lineage>
</organism>
<dbReference type="PROSITE" id="PS51186">
    <property type="entry name" value="GNAT"/>
    <property type="match status" value="1"/>
</dbReference>
<feature type="domain" description="N-acetyltransferase" evidence="2">
    <location>
        <begin position="8"/>
        <end position="194"/>
    </location>
</feature>
<dbReference type="SUPFAM" id="SSF55729">
    <property type="entry name" value="Acyl-CoA N-acyltransferases (Nat)"/>
    <property type="match status" value="1"/>
</dbReference>
<evidence type="ECO:0000313" key="3">
    <source>
        <dbReference type="EMBL" id="CDZ31896.1"/>
    </source>
</evidence>
<dbReference type="GO" id="GO:0016747">
    <property type="term" value="F:acyltransferase activity, transferring groups other than amino-acyl groups"/>
    <property type="evidence" value="ECO:0007669"/>
    <property type="project" value="InterPro"/>
</dbReference>
<feature type="compositionally biased region" description="Acidic residues" evidence="1">
    <location>
        <begin position="204"/>
        <end position="219"/>
    </location>
</feature>
<name>A0A0T7FA68_NEOGA</name>
<proteinExistence type="predicted"/>
<keyword evidence="3" id="KW-0808">Transferase</keyword>